<dbReference type="InterPro" id="IPR008991">
    <property type="entry name" value="Translation_prot_SH3-like_sf"/>
</dbReference>
<name>A0A1I7CMM1_9HYPH</name>
<sequence length="179" mass="19514">MIATVENDPNHWFLVQLKPNGFDMALRNLLRQGIACFMPLQRGGTSHASRGKTARLRPLFPGYLFVNFDPLSGKWQSVNNTKGVTRLVGFGNGLPSPVPAALIEGLQARCDSKGELLPIDDLVVGEKVRIVAGPFANYIVEVENLPDTTRVGVLFEFLGRTARATVPARDLIRCGSRAA</sequence>
<dbReference type="EMBL" id="FPBD01000006">
    <property type="protein sequence ID" value="SFU00686.1"/>
    <property type="molecule type" value="Genomic_DNA"/>
</dbReference>
<dbReference type="SUPFAM" id="SSF50104">
    <property type="entry name" value="Translation proteins SH3-like domain"/>
    <property type="match status" value="1"/>
</dbReference>
<dbReference type="Pfam" id="PF02357">
    <property type="entry name" value="NusG"/>
    <property type="match status" value="1"/>
</dbReference>
<feature type="domain" description="NusG-like N-terminal" evidence="4">
    <location>
        <begin position="9"/>
        <end position="110"/>
    </location>
</feature>
<dbReference type="Proteomes" id="UP000183371">
    <property type="component" value="Unassembled WGS sequence"/>
</dbReference>
<evidence type="ECO:0000313" key="5">
    <source>
        <dbReference type="EMBL" id="SFU00686.1"/>
    </source>
</evidence>
<dbReference type="InterPro" id="IPR036735">
    <property type="entry name" value="NGN_dom_sf"/>
</dbReference>
<dbReference type="InterPro" id="IPR043425">
    <property type="entry name" value="NusG-like"/>
</dbReference>
<dbReference type="PANTHER" id="PTHR30265">
    <property type="entry name" value="RHO-INTERACTING TRANSCRIPTION TERMINATION FACTOR NUSG"/>
    <property type="match status" value="1"/>
</dbReference>
<evidence type="ECO:0000256" key="1">
    <source>
        <dbReference type="ARBA" id="ARBA00022814"/>
    </source>
</evidence>
<keyword evidence="3" id="KW-0804">Transcription</keyword>
<dbReference type="GO" id="GO:0006354">
    <property type="term" value="P:DNA-templated transcription elongation"/>
    <property type="evidence" value="ECO:0007669"/>
    <property type="project" value="InterPro"/>
</dbReference>
<dbReference type="RefSeq" id="WP_054784266.1">
    <property type="nucleotide sequence ID" value="NZ_FPBD01000006.1"/>
</dbReference>
<dbReference type="CDD" id="cd06091">
    <property type="entry name" value="KOW_NusG"/>
    <property type="match status" value="1"/>
</dbReference>
<gene>
    <name evidence="5" type="ORF">SAMN05444141_106158</name>
</gene>
<evidence type="ECO:0000313" key="6">
    <source>
        <dbReference type="Proteomes" id="UP000183371"/>
    </source>
</evidence>
<dbReference type="AlphaFoldDB" id="A0A1I7CMM1"/>
<dbReference type="GO" id="GO:0005829">
    <property type="term" value="C:cytosol"/>
    <property type="evidence" value="ECO:0007669"/>
    <property type="project" value="TreeGrafter"/>
</dbReference>
<dbReference type="SUPFAM" id="SSF82679">
    <property type="entry name" value="N-utilization substance G protein NusG, N-terminal domain"/>
    <property type="match status" value="1"/>
</dbReference>
<keyword evidence="1" id="KW-0889">Transcription antitermination</keyword>
<dbReference type="CDD" id="cd09892">
    <property type="entry name" value="NGN_SP_RfaH"/>
    <property type="match status" value="1"/>
</dbReference>
<reference evidence="6" key="1">
    <citation type="submission" date="2016-10" db="EMBL/GenBank/DDBJ databases">
        <authorList>
            <person name="Varghese N."/>
            <person name="Submissions S."/>
        </authorList>
    </citation>
    <scope>NUCLEOTIDE SEQUENCE [LARGE SCALE GENOMIC DNA]</scope>
    <source>
        <strain evidence="6">DSM 17465</strain>
    </source>
</reference>
<dbReference type="InterPro" id="IPR006645">
    <property type="entry name" value="NGN-like_dom"/>
</dbReference>
<protein>
    <submittedName>
        <fullName evidence="5">Transcriptional antiterminator RfaH</fullName>
    </submittedName>
</protein>
<organism evidence="5 6">
    <name type="scientific">Pseudovibrio denitrificans</name>
    <dbReference type="NCBI Taxonomy" id="258256"/>
    <lineage>
        <taxon>Bacteria</taxon>
        <taxon>Pseudomonadati</taxon>
        <taxon>Pseudomonadota</taxon>
        <taxon>Alphaproteobacteria</taxon>
        <taxon>Hyphomicrobiales</taxon>
        <taxon>Stappiaceae</taxon>
        <taxon>Pseudovibrio</taxon>
    </lineage>
</organism>
<evidence type="ECO:0000256" key="2">
    <source>
        <dbReference type="ARBA" id="ARBA00023015"/>
    </source>
</evidence>
<dbReference type="SMART" id="SM00738">
    <property type="entry name" value="NGN"/>
    <property type="match status" value="1"/>
</dbReference>
<dbReference type="PANTHER" id="PTHR30265:SF7">
    <property type="entry name" value="TRANSCRIPTION ANTITERMINATION PROTEIN RFAH"/>
    <property type="match status" value="1"/>
</dbReference>
<evidence type="ECO:0000256" key="3">
    <source>
        <dbReference type="ARBA" id="ARBA00023163"/>
    </source>
</evidence>
<dbReference type="Gene3D" id="3.30.70.940">
    <property type="entry name" value="NusG, N-terminal domain"/>
    <property type="match status" value="1"/>
</dbReference>
<keyword evidence="2" id="KW-0805">Transcription regulation</keyword>
<proteinExistence type="predicted"/>
<dbReference type="GO" id="GO:0031564">
    <property type="term" value="P:transcription antitermination"/>
    <property type="evidence" value="ECO:0007669"/>
    <property type="project" value="UniProtKB-KW"/>
</dbReference>
<keyword evidence="6" id="KW-1185">Reference proteome</keyword>
<accession>A0A1I7CMM1</accession>
<evidence type="ECO:0000259" key="4">
    <source>
        <dbReference type="SMART" id="SM00738"/>
    </source>
</evidence>